<dbReference type="PANTHER" id="PTHR31511">
    <property type="entry name" value="PROTEIN CBG23764"/>
    <property type="match status" value="1"/>
</dbReference>
<dbReference type="SUPFAM" id="SSF53098">
    <property type="entry name" value="Ribonuclease H-like"/>
    <property type="match status" value="1"/>
</dbReference>
<dbReference type="InterPro" id="IPR012337">
    <property type="entry name" value="RNaseH-like_sf"/>
</dbReference>
<accession>A0ABR3HWD5</accession>
<dbReference type="InterPro" id="IPR043502">
    <property type="entry name" value="DNA/RNA_pol_sf"/>
</dbReference>
<organism evidence="1 2">
    <name type="scientific">Loxostege sticticalis</name>
    <name type="common">Beet webworm moth</name>
    <dbReference type="NCBI Taxonomy" id="481309"/>
    <lineage>
        <taxon>Eukaryota</taxon>
        <taxon>Metazoa</taxon>
        <taxon>Ecdysozoa</taxon>
        <taxon>Arthropoda</taxon>
        <taxon>Hexapoda</taxon>
        <taxon>Insecta</taxon>
        <taxon>Pterygota</taxon>
        <taxon>Neoptera</taxon>
        <taxon>Endopterygota</taxon>
        <taxon>Lepidoptera</taxon>
        <taxon>Glossata</taxon>
        <taxon>Ditrysia</taxon>
        <taxon>Pyraloidea</taxon>
        <taxon>Crambidae</taxon>
        <taxon>Pyraustinae</taxon>
        <taxon>Loxostege</taxon>
    </lineage>
</organism>
<keyword evidence="2" id="KW-1185">Reference proteome</keyword>
<dbReference type="PANTHER" id="PTHR31511:SF12">
    <property type="entry name" value="RHO TERMINATION FACTOR N-TERMINAL DOMAIN-CONTAINING PROTEIN"/>
    <property type="match status" value="1"/>
</dbReference>
<evidence type="ECO:0000313" key="2">
    <source>
        <dbReference type="Proteomes" id="UP001549920"/>
    </source>
</evidence>
<dbReference type="Gene3D" id="3.30.420.10">
    <property type="entry name" value="Ribonuclease H-like superfamily/Ribonuclease H"/>
    <property type="match status" value="1"/>
</dbReference>
<evidence type="ECO:0000313" key="1">
    <source>
        <dbReference type="EMBL" id="KAL0880874.1"/>
    </source>
</evidence>
<sequence>MISLNIYSKIFIFYLSERVSSNSVTCEKCNIKLDKISYKYHLRTNLHKRNCILKTELENVDIIATAFKNRIITYKVNPFQNRINLTPEEFMCDIEKVVKTLITKSLEKHKSLKINFEMFANFVLPKSDWNQIKSFNSKYEAVFCNTDLNDMYSNISNTLKDKLSEFEHSESGWSFTSVSHLEVNINKYCPLRGGSYLDLPKAIKNTKSCLNIRNNDDFCFAWSIVASLFPCKKSVNRTSSYPYYSSVLNIKGMSFPPTPTDIKLFEKNNPSLSVSVYGIDKENNITGPLYITKQKKINHINLLYIEKNSCGHYCLIKDLKRLVRRQVTRHHGKTYFCESCLQFFTSQAKLDLHNCSNTVTVLPELNSKLYFKNFEKQQKHKFVIYADFESLLSNYSESSTDNTKAYKMHRPSCFAYYVCCAHDPSLNKFVTYRGPDCVKVFINSLVEDSLFIDEILRSHKVMKPLTKQQENEHRNASHCYICREPFTGADKVHDHDHITSEYRGAAHSKCNILFRTKPFIPVIFHNLTNYDSHLFIKELVKYSGEIKIIPKTKEKYLTITKYFELPNARSLQIKFIDSFQFLSSSLDMLSKSLADEDFCHLLNEFKDKEKFQLIKQKGLYPYDYVDSWSKFSLKQIPSKKHFYNSLTSEHISEEEYSRAKKIWDVFNIRSLGEYTDLYLKSDVLLLCDIFEKFRNSSLHYYKLDPVFYVTSPGLSWDAMLLHTGVKLDLISDIDIYEMLEKGIRGGLAQCSLRHAKANNKYLSDYDSSRSSSFLIYLDCNNLYGHAMMQKMPISDFSFLSIEEVNKFNVLNVTDDSEYGYILEVDLLYPENLHKSHSDLPFAPEKFIPPGGKTKKLIASLYNKFNYVIHYVYLKECLKNGLVLSKIHRILRFRQESYLKNYIELNTRLRQASKSIFEKDFFKLLNNAIFGKTIENRRKQVDVKLITTWRDMNNKTNKKNGAEKLIAKPNLHSISIFSKNFVAVQLKKEKVILDRPIYIGFSVLEYAKQHLYRFHYDFIKTEYNSKAKLCYTDTDCLLYLIKTKDFY</sequence>
<reference evidence="1 2" key="1">
    <citation type="submission" date="2024-06" db="EMBL/GenBank/DDBJ databases">
        <title>A chromosome-level genome assembly of beet webworm, Loxostege sticticalis.</title>
        <authorList>
            <person name="Zhang Y."/>
        </authorList>
    </citation>
    <scope>NUCLEOTIDE SEQUENCE [LARGE SCALE GENOMIC DNA]</scope>
    <source>
        <strain evidence="1">AQ026</strain>
        <tissue evidence="1">Whole body</tissue>
    </source>
</reference>
<evidence type="ECO:0008006" key="3">
    <source>
        <dbReference type="Google" id="ProtNLM"/>
    </source>
</evidence>
<gene>
    <name evidence="1" type="ORF">ABMA27_002055</name>
</gene>
<dbReference type="InterPro" id="IPR036397">
    <property type="entry name" value="RNaseH_sf"/>
</dbReference>
<dbReference type="Proteomes" id="UP001549920">
    <property type="component" value="Unassembled WGS sequence"/>
</dbReference>
<dbReference type="SUPFAM" id="SSF56672">
    <property type="entry name" value="DNA/RNA polymerases"/>
    <property type="match status" value="1"/>
</dbReference>
<protein>
    <recommendedName>
        <fullName evidence="3">DNA-directed DNA polymerase</fullName>
    </recommendedName>
</protein>
<name>A0ABR3HWD5_LOXSC</name>
<comment type="caution">
    <text evidence="1">The sequence shown here is derived from an EMBL/GenBank/DDBJ whole genome shotgun (WGS) entry which is preliminary data.</text>
</comment>
<proteinExistence type="predicted"/>
<dbReference type="EMBL" id="JBEUOH010000012">
    <property type="protein sequence ID" value="KAL0880874.1"/>
    <property type="molecule type" value="Genomic_DNA"/>
</dbReference>